<keyword evidence="3" id="KW-1185">Reference proteome</keyword>
<dbReference type="VEuPathDB" id="VectorBase:HLOH_043819"/>
<dbReference type="Proteomes" id="UP000821853">
    <property type="component" value="Unassembled WGS sequence"/>
</dbReference>
<feature type="compositionally biased region" description="Polar residues" evidence="1">
    <location>
        <begin position="46"/>
        <end position="62"/>
    </location>
</feature>
<evidence type="ECO:0000313" key="2">
    <source>
        <dbReference type="EMBL" id="KAH9379027.1"/>
    </source>
</evidence>
<reference evidence="2 3" key="1">
    <citation type="journal article" date="2020" name="Cell">
        <title>Large-Scale Comparative Analyses of Tick Genomes Elucidate Their Genetic Diversity and Vector Capacities.</title>
        <authorList>
            <consortium name="Tick Genome and Microbiome Consortium (TIGMIC)"/>
            <person name="Jia N."/>
            <person name="Wang J."/>
            <person name="Shi W."/>
            <person name="Du L."/>
            <person name="Sun Y."/>
            <person name="Zhan W."/>
            <person name="Jiang J.F."/>
            <person name="Wang Q."/>
            <person name="Zhang B."/>
            <person name="Ji P."/>
            <person name="Bell-Sakyi L."/>
            <person name="Cui X.M."/>
            <person name="Yuan T.T."/>
            <person name="Jiang B.G."/>
            <person name="Yang W.F."/>
            <person name="Lam T.T."/>
            <person name="Chang Q.C."/>
            <person name="Ding S.J."/>
            <person name="Wang X.J."/>
            <person name="Zhu J.G."/>
            <person name="Ruan X.D."/>
            <person name="Zhao L."/>
            <person name="Wei J.T."/>
            <person name="Ye R.Z."/>
            <person name="Que T.C."/>
            <person name="Du C.H."/>
            <person name="Zhou Y.H."/>
            <person name="Cheng J.X."/>
            <person name="Dai P.F."/>
            <person name="Guo W.B."/>
            <person name="Han X.H."/>
            <person name="Huang E.J."/>
            <person name="Li L.F."/>
            <person name="Wei W."/>
            <person name="Gao Y.C."/>
            <person name="Liu J.Z."/>
            <person name="Shao H.Z."/>
            <person name="Wang X."/>
            <person name="Wang C.C."/>
            <person name="Yang T.C."/>
            <person name="Huo Q.B."/>
            <person name="Li W."/>
            <person name="Chen H.Y."/>
            <person name="Chen S.E."/>
            <person name="Zhou L.G."/>
            <person name="Ni X.B."/>
            <person name="Tian J.H."/>
            <person name="Sheng Y."/>
            <person name="Liu T."/>
            <person name="Pan Y.S."/>
            <person name="Xia L.Y."/>
            <person name="Li J."/>
            <person name="Zhao F."/>
            <person name="Cao W.C."/>
        </authorList>
    </citation>
    <scope>NUCLEOTIDE SEQUENCE [LARGE SCALE GENOMIC DNA]</scope>
    <source>
        <strain evidence="2">HaeL-2018</strain>
    </source>
</reference>
<comment type="caution">
    <text evidence="2">The sequence shown here is derived from an EMBL/GenBank/DDBJ whole genome shotgun (WGS) entry which is preliminary data.</text>
</comment>
<feature type="region of interest" description="Disordered" evidence="1">
    <location>
        <begin position="32"/>
        <end position="93"/>
    </location>
</feature>
<evidence type="ECO:0000313" key="3">
    <source>
        <dbReference type="Proteomes" id="UP000821853"/>
    </source>
</evidence>
<dbReference type="AlphaFoldDB" id="A0A9J6GUZ9"/>
<organism evidence="2 3">
    <name type="scientific">Haemaphysalis longicornis</name>
    <name type="common">Bush tick</name>
    <dbReference type="NCBI Taxonomy" id="44386"/>
    <lineage>
        <taxon>Eukaryota</taxon>
        <taxon>Metazoa</taxon>
        <taxon>Ecdysozoa</taxon>
        <taxon>Arthropoda</taxon>
        <taxon>Chelicerata</taxon>
        <taxon>Arachnida</taxon>
        <taxon>Acari</taxon>
        <taxon>Parasitiformes</taxon>
        <taxon>Ixodida</taxon>
        <taxon>Ixodoidea</taxon>
        <taxon>Ixodidae</taxon>
        <taxon>Haemaphysalinae</taxon>
        <taxon>Haemaphysalis</taxon>
    </lineage>
</organism>
<feature type="compositionally biased region" description="Acidic residues" evidence="1">
    <location>
        <begin position="84"/>
        <end position="93"/>
    </location>
</feature>
<sequence>MEPVENKRRRKLEYLHNSQYFRIPKSTFYDRRKRQAVQHEKVAPTNEASRSVASGAGTSTDDISTKSEASRSPPPPGQNATDSGTEDELLFDCAMDEVDEPWGDFWLDGASDDPL</sequence>
<evidence type="ECO:0000256" key="1">
    <source>
        <dbReference type="SAM" id="MobiDB-lite"/>
    </source>
</evidence>
<gene>
    <name evidence="2" type="ORF">HPB48_010119</name>
</gene>
<accession>A0A9J6GUZ9</accession>
<protein>
    <submittedName>
        <fullName evidence="2">Uncharacterized protein</fullName>
    </submittedName>
</protein>
<dbReference type="EMBL" id="JABSTR010000009">
    <property type="protein sequence ID" value="KAH9379027.1"/>
    <property type="molecule type" value="Genomic_DNA"/>
</dbReference>
<name>A0A9J6GUZ9_HAELO</name>
<proteinExistence type="predicted"/>